<dbReference type="SUPFAM" id="SSF64397">
    <property type="entry name" value="Hsp33 domain"/>
    <property type="match status" value="1"/>
</dbReference>
<dbReference type="GO" id="GO:0044183">
    <property type="term" value="F:protein folding chaperone"/>
    <property type="evidence" value="ECO:0007669"/>
    <property type="project" value="TreeGrafter"/>
</dbReference>
<dbReference type="GO" id="GO:0051082">
    <property type="term" value="F:unfolded protein binding"/>
    <property type="evidence" value="ECO:0007669"/>
    <property type="project" value="InterPro"/>
</dbReference>
<dbReference type="AlphaFoldDB" id="A0A8S0YB12"/>
<dbReference type="Gene3D" id="1.10.287.480">
    <property type="entry name" value="helix hairpin bin"/>
    <property type="match status" value="1"/>
</dbReference>
<dbReference type="Gene3D" id="3.55.30.10">
    <property type="entry name" value="Hsp33 domain"/>
    <property type="match status" value="1"/>
</dbReference>
<proteinExistence type="predicted"/>
<name>A0A8S0YB12_9GAMM</name>
<reference evidence="6 7" key="1">
    <citation type="submission" date="2020-02" db="EMBL/GenBank/DDBJ databases">
        <authorList>
            <person name="Hogendoorn C."/>
        </authorList>
    </citation>
    <scope>NUCLEOTIDE SEQUENCE [LARGE SCALE GENOMIC DNA]</scope>
    <source>
        <strain evidence="6">METHB21</strain>
    </source>
</reference>
<organism evidence="6 7">
    <name type="scientific">Candidatus Methylobacter favarea</name>
    <dbReference type="NCBI Taxonomy" id="2707345"/>
    <lineage>
        <taxon>Bacteria</taxon>
        <taxon>Pseudomonadati</taxon>
        <taxon>Pseudomonadota</taxon>
        <taxon>Gammaproteobacteria</taxon>
        <taxon>Methylococcales</taxon>
        <taxon>Methylococcaceae</taxon>
        <taxon>Methylobacter</taxon>
    </lineage>
</organism>
<evidence type="ECO:0000256" key="2">
    <source>
        <dbReference type="ARBA" id="ARBA00022833"/>
    </source>
</evidence>
<evidence type="ECO:0000256" key="5">
    <source>
        <dbReference type="ARBA" id="ARBA00023284"/>
    </source>
</evidence>
<comment type="caution">
    <text evidence="6">The sequence shown here is derived from an EMBL/GenBank/DDBJ whole genome shotgun (WGS) entry which is preliminary data.</text>
</comment>
<dbReference type="NCBIfam" id="NF001033">
    <property type="entry name" value="PRK00114.1"/>
    <property type="match status" value="1"/>
</dbReference>
<sequence>MIEQDFLRRFLFEELGVRGEWVKLGASWQAAKQHQHGPQIVQQQLGQALAAVVMLSATIKFKGSIILQAQGSGDFKALVAQSTHDRKIRGLVKSSDNVPAGSLAKMFGQGRLVLTIESENADPYQGIVPLQGSNLAAALQTYFVQSEQLETRLWLFSNDTHAAGLLLQELPEHKSYKADWERIEILADTVTEQELLELDCEKMLYRLFNEEKVRLFSPEPVEFKCACSRLKIERTLRLLGRAEVEAILQEQGIIQVNCEFCNAQYCFDKIDVESILSQEFVVNESATRH</sequence>
<dbReference type="Proteomes" id="UP000494216">
    <property type="component" value="Unassembled WGS sequence"/>
</dbReference>
<dbReference type="Gene3D" id="3.90.1280.10">
    <property type="entry name" value="HSP33 redox switch-like"/>
    <property type="match status" value="1"/>
</dbReference>
<keyword evidence="4" id="KW-0143">Chaperone</keyword>
<dbReference type="InterPro" id="IPR023212">
    <property type="entry name" value="Hsp33_helix_hairpin_bin_dom_sf"/>
</dbReference>
<protein>
    <submittedName>
        <fullName evidence="6">33 kDa chaperonin</fullName>
    </submittedName>
</protein>
<dbReference type="InterPro" id="IPR016154">
    <property type="entry name" value="Heat_shock_Hsp33_C"/>
</dbReference>
<keyword evidence="1" id="KW-0963">Cytoplasm</keyword>
<evidence type="ECO:0000313" key="7">
    <source>
        <dbReference type="Proteomes" id="UP000494216"/>
    </source>
</evidence>
<keyword evidence="5" id="KW-0676">Redox-active center</keyword>
<dbReference type="EMBL" id="CADCXN010000124">
    <property type="protein sequence ID" value="CAA9892947.1"/>
    <property type="molecule type" value="Genomic_DNA"/>
</dbReference>
<evidence type="ECO:0000256" key="3">
    <source>
        <dbReference type="ARBA" id="ARBA00023157"/>
    </source>
</evidence>
<keyword evidence="3" id="KW-1015">Disulfide bond</keyword>
<keyword evidence="7" id="KW-1185">Reference proteome</keyword>
<dbReference type="InterPro" id="IPR000397">
    <property type="entry name" value="Heat_shock_Hsp33"/>
</dbReference>
<dbReference type="PANTHER" id="PTHR30111:SF1">
    <property type="entry name" value="33 KDA CHAPERONIN"/>
    <property type="match status" value="1"/>
</dbReference>
<evidence type="ECO:0000313" key="6">
    <source>
        <dbReference type="EMBL" id="CAA9892947.1"/>
    </source>
</evidence>
<dbReference type="InterPro" id="IPR016153">
    <property type="entry name" value="Heat_shock_Hsp33_N"/>
</dbReference>
<dbReference type="PANTHER" id="PTHR30111">
    <property type="entry name" value="33 KDA CHAPERONIN"/>
    <property type="match status" value="1"/>
</dbReference>
<dbReference type="GO" id="GO:0042026">
    <property type="term" value="P:protein refolding"/>
    <property type="evidence" value="ECO:0007669"/>
    <property type="project" value="TreeGrafter"/>
</dbReference>
<dbReference type="Pfam" id="PF01430">
    <property type="entry name" value="HSP33"/>
    <property type="match status" value="1"/>
</dbReference>
<evidence type="ECO:0000256" key="4">
    <source>
        <dbReference type="ARBA" id="ARBA00023186"/>
    </source>
</evidence>
<dbReference type="CDD" id="cd00498">
    <property type="entry name" value="Hsp33"/>
    <property type="match status" value="1"/>
</dbReference>
<evidence type="ECO:0000256" key="1">
    <source>
        <dbReference type="ARBA" id="ARBA00022490"/>
    </source>
</evidence>
<dbReference type="GO" id="GO:0005737">
    <property type="term" value="C:cytoplasm"/>
    <property type="evidence" value="ECO:0007669"/>
    <property type="project" value="InterPro"/>
</dbReference>
<accession>A0A8S0YB12</accession>
<dbReference type="PIRSF" id="PIRSF005261">
    <property type="entry name" value="Heat_shock_Hsp33"/>
    <property type="match status" value="1"/>
</dbReference>
<dbReference type="RefSeq" id="WP_174627649.1">
    <property type="nucleotide sequence ID" value="NZ_CADCXN010000124.1"/>
</dbReference>
<dbReference type="SUPFAM" id="SSF118352">
    <property type="entry name" value="HSP33 redox switch-like"/>
    <property type="match status" value="1"/>
</dbReference>
<keyword evidence="2" id="KW-0862">Zinc</keyword>
<gene>
    <name evidence="6" type="primary">hslO</name>
    <name evidence="6" type="ORF">METHB2_90054</name>
</gene>